<keyword evidence="4" id="KW-0547">Nucleotide-binding</keyword>
<dbReference type="PANTHER" id="PTHR11937">
    <property type="entry name" value="ACTIN"/>
    <property type="match status" value="1"/>
</dbReference>
<evidence type="ECO:0000313" key="11">
    <source>
        <dbReference type="Proteomes" id="UP000270094"/>
    </source>
</evidence>
<comment type="similarity">
    <text evidence="2 9">Belongs to the actin family.</text>
</comment>
<comment type="subcellular location">
    <subcellularLocation>
        <location evidence="1">Cytoplasm</location>
        <location evidence="1">Cytoskeleton</location>
    </subcellularLocation>
</comment>
<dbReference type="InterPro" id="IPR043129">
    <property type="entry name" value="ATPase_NBD"/>
</dbReference>
<evidence type="ECO:0000256" key="5">
    <source>
        <dbReference type="ARBA" id="ARBA00022801"/>
    </source>
</evidence>
<evidence type="ECO:0000256" key="1">
    <source>
        <dbReference type="ARBA" id="ARBA00004245"/>
    </source>
</evidence>
<reference evidence="10 11" key="1">
    <citation type="submission" date="2018-11" db="EMBL/GenBank/DDBJ databases">
        <authorList>
            <consortium name="Pathogen Informatics"/>
        </authorList>
    </citation>
    <scope>NUCLEOTIDE SEQUENCE [LARGE SCALE GENOMIC DNA]</scope>
</reference>
<evidence type="ECO:0008006" key="12">
    <source>
        <dbReference type="Google" id="ProtNLM"/>
    </source>
</evidence>
<dbReference type="SMART" id="SM00268">
    <property type="entry name" value="ACTIN"/>
    <property type="match status" value="1"/>
</dbReference>
<proteinExistence type="inferred from homology"/>
<gene>
    <name evidence="10" type="ORF">SVUK_LOCUS8965</name>
</gene>
<evidence type="ECO:0000256" key="2">
    <source>
        <dbReference type="ARBA" id="ARBA00006752"/>
    </source>
</evidence>
<keyword evidence="5" id="KW-0378">Hydrolase</keyword>
<keyword evidence="7" id="KW-0206">Cytoskeleton</keyword>
<dbReference type="GO" id="GO:0016787">
    <property type="term" value="F:hydrolase activity"/>
    <property type="evidence" value="ECO:0007669"/>
    <property type="project" value="UniProtKB-KW"/>
</dbReference>
<dbReference type="Pfam" id="PF00022">
    <property type="entry name" value="Actin"/>
    <property type="match status" value="1"/>
</dbReference>
<dbReference type="GO" id="GO:0005524">
    <property type="term" value="F:ATP binding"/>
    <property type="evidence" value="ECO:0007669"/>
    <property type="project" value="UniProtKB-KW"/>
</dbReference>
<dbReference type="Proteomes" id="UP000270094">
    <property type="component" value="Unassembled WGS sequence"/>
</dbReference>
<dbReference type="SUPFAM" id="SSF53067">
    <property type="entry name" value="Actin-like ATPase domain"/>
    <property type="match status" value="1"/>
</dbReference>
<dbReference type="Gene3D" id="3.30.420.40">
    <property type="match status" value="1"/>
</dbReference>
<protein>
    <recommendedName>
        <fullName evidence="12">Actin</fullName>
    </recommendedName>
</protein>
<dbReference type="EMBL" id="UYYB01033363">
    <property type="protein sequence ID" value="VDM73967.1"/>
    <property type="molecule type" value="Genomic_DNA"/>
</dbReference>
<accession>A0A3P7JD38</accession>
<keyword evidence="6" id="KW-0067">ATP-binding</keyword>
<dbReference type="InterPro" id="IPR004000">
    <property type="entry name" value="Actin"/>
</dbReference>
<evidence type="ECO:0000256" key="7">
    <source>
        <dbReference type="ARBA" id="ARBA00023212"/>
    </source>
</evidence>
<name>A0A3P7JD38_STRVU</name>
<dbReference type="AlphaFoldDB" id="A0A3P7JD38"/>
<keyword evidence="3" id="KW-0963">Cytoplasm</keyword>
<dbReference type="OrthoDB" id="5132116at2759"/>
<keyword evidence="11" id="KW-1185">Reference proteome</keyword>
<evidence type="ECO:0000256" key="8">
    <source>
        <dbReference type="ARBA" id="ARBA00049360"/>
    </source>
</evidence>
<dbReference type="FunFam" id="3.90.640.10:FF:000047">
    <property type="entry name" value="Actin, alpha skeletal muscle"/>
    <property type="match status" value="1"/>
</dbReference>
<dbReference type="GO" id="GO:0005856">
    <property type="term" value="C:cytoskeleton"/>
    <property type="evidence" value="ECO:0007669"/>
    <property type="project" value="UniProtKB-SubCell"/>
</dbReference>
<comment type="catalytic activity">
    <reaction evidence="8">
        <text>ATP + H2O = ADP + phosphate + H(+)</text>
        <dbReference type="Rhea" id="RHEA:13065"/>
        <dbReference type="ChEBI" id="CHEBI:15377"/>
        <dbReference type="ChEBI" id="CHEBI:15378"/>
        <dbReference type="ChEBI" id="CHEBI:30616"/>
        <dbReference type="ChEBI" id="CHEBI:43474"/>
        <dbReference type="ChEBI" id="CHEBI:456216"/>
    </reaction>
</comment>
<sequence length="229" mass="25914">MKILTERGYSFTTTAEREIVRDIKEKLCYVALDFEQEMATAASSSSLEKSYELPDGQVITVGNERFRCPEAMFQPSFLGMESAGIHENSYNSIMKCDIDIRKDLYANTVLSGGSTMYPGIADRMQKEMTALAPRAQILCLDRRIYPGFPIHLPTDVDLQARIRRVRPIHCPPQVLLNSSSLPSLSPSPSPTHEQIKANPFEVFSVYYAQYVRVRMKNFLLSELAIIFCT</sequence>
<organism evidence="10 11">
    <name type="scientific">Strongylus vulgaris</name>
    <name type="common">Blood worm</name>
    <dbReference type="NCBI Taxonomy" id="40348"/>
    <lineage>
        <taxon>Eukaryota</taxon>
        <taxon>Metazoa</taxon>
        <taxon>Ecdysozoa</taxon>
        <taxon>Nematoda</taxon>
        <taxon>Chromadorea</taxon>
        <taxon>Rhabditida</taxon>
        <taxon>Rhabditina</taxon>
        <taxon>Rhabditomorpha</taxon>
        <taxon>Strongyloidea</taxon>
        <taxon>Strongylidae</taxon>
        <taxon>Strongylus</taxon>
    </lineage>
</organism>
<evidence type="ECO:0000256" key="4">
    <source>
        <dbReference type="ARBA" id="ARBA00022741"/>
    </source>
</evidence>
<dbReference type="Gene3D" id="3.90.640.10">
    <property type="entry name" value="Actin, Chain A, domain 4"/>
    <property type="match status" value="1"/>
</dbReference>
<evidence type="ECO:0000256" key="3">
    <source>
        <dbReference type="ARBA" id="ARBA00022490"/>
    </source>
</evidence>
<dbReference type="FunFam" id="3.30.420.40:FF:000205">
    <property type="entry name" value="Actin, alpha skeletal muscle"/>
    <property type="match status" value="1"/>
</dbReference>
<evidence type="ECO:0000256" key="9">
    <source>
        <dbReference type="RuleBase" id="RU000487"/>
    </source>
</evidence>
<evidence type="ECO:0000313" key="10">
    <source>
        <dbReference type="EMBL" id="VDM73967.1"/>
    </source>
</evidence>
<evidence type="ECO:0000256" key="6">
    <source>
        <dbReference type="ARBA" id="ARBA00022840"/>
    </source>
</evidence>